<reference evidence="1 2" key="1">
    <citation type="submission" date="2018-02" db="EMBL/GenBank/DDBJ databases">
        <authorList>
            <person name="Cohen D.B."/>
            <person name="Kent A.D."/>
        </authorList>
    </citation>
    <scope>NUCLEOTIDE SEQUENCE [LARGE SCALE GENOMIC DNA]</scope>
    <source>
        <strain evidence="1 2">CCAP 1448/3</strain>
    </source>
</reference>
<proteinExistence type="predicted"/>
<protein>
    <submittedName>
        <fullName evidence="1">Uncharacterized protein</fullName>
    </submittedName>
</protein>
<dbReference type="RefSeq" id="WP_219884800.1">
    <property type="nucleotide sequence ID" value="NZ_CAWNTC010000088.1"/>
</dbReference>
<feature type="non-terminal residue" evidence="1">
    <location>
        <position position="1"/>
    </location>
</feature>
<evidence type="ECO:0000313" key="1">
    <source>
        <dbReference type="EMBL" id="PSB00337.1"/>
    </source>
</evidence>
<organism evidence="1 2">
    <name type="scientific">Merismopedia glauca CCAP 1448/3</name>
    <dbReference type="NCBI Taxonomy" id="1296344"/>
    <lineage>
        <taxon>Bacteria</taxon>
        <taxon>Bacillati</taxon>
        <taxon>Cyanobacteriota</taxon>
        <taxon>Cyanophyceae</taxon>
        <taxon>Synechococcales</taxon>
        <taxon>Merismopediaceae</taxon>
        <taxon>Merismopedia</taxon>
    </lineage>
</organism>
<accession>A0A2T1BWQ0</accession>
<dbReference type="Proteomes" id="UP000238762">
    <property type="component" value="Unassembled WGS sequence"/>
</dbReference>
<keyword evidence="2" id="KW-1185">Reference proteome</keyword>
<dbReference type="AlphaFoldDB" id="A0A2T1BWQ0"/>
<gene>
    <name evidence="1" type="ORF">C7B64_24060</name>
</gene>
<dbReference type="EMBL" id="PVWJ01000248">
    <property type="protein sequence ID" value="PSB00337.1"/>
    <property type="molecule type" value="Genomic_DNA"/>
</dbReference>
<sequence>SARVGKAKLVKEVKASNPKTKTWFFISTPECLTLNLIRYRYIGRSRKVYAPVQSSQKLKVTHSEVRNYRFYMVA</sequence>
<reference evidence="1 2" key="2">
    <citation type="submission" date="2018-03" db="EMBL/GenBank/DDBJ databases">
        <title>The ancient ancestry and fast evolution of plastids.</title>
        <authorList>
            <person name="Moore K.R."/>
            <person name="Magnabosco C."/>
            <person name="Momper L."/>
            <person name="Gold D.A."/>
            <person name="Bosak T."/>
            <person name="Fournier G.P."/>
        </authorList>
    </citation>
    <scope>NUCLEOTIDE SEQUENCE [LARGE SCALE GENOMIC DNA]</scope>
    <source>
        <strain evidence="1 2">CCAP 1448/3</strain>
    </source>
</reference>
<evidence type="ECO:0000313" key="2">
    <source>
        <dbReference type="Proteomes" id="UP000238762"/>
    </source>
</evidence>
<comment type="caution">
    <text evidence="1">The sequence shown here is derived from an EMBL/GenBank/DDBJ whole genome shotgun (WGS) entry which is preliminary data.</text>
</comment>
<name>A0A2T1BWQ0_9CYAN</name>